<dbReference type="InterPro" id="IPR011045">
    <property type="entry name" value="N2O_reductase_N"/>
</dbReference>
<organism evidence="1 2">
    <name type="scientific">Paenibacillus herberti</name>
    <dbReference type="NCBI Taxonomy" id="1619309"/>
    <lineage>
        <taxon>Bacteria</taxon>
        <taxon>Bacillati</taxon>
        <taxon>Bacillota</taxon>
        <taxon>Bacilli</taxon>
        <taxon>Bacillales</taxon>
        <taxon>Paenibacillaceae</taxon>
        <taxon>Paenibacillus</taxon>
    </lineage>
</organism>
<dbReference type="Proteomes" id="UP000215145">
    <property type="component" value="Unassembled WGS sequence"/>
</dbReference>
<reference evidence="1 2" key="1">
    <citation type="submission" date="2017-07" db="EMBL/GenBank/DDBJ databases">
        <title>Paenibacillus herberti R33 genome sequencing and assembly.</title>
        <authorList>
            <person name="Su W."/>
        </authorList>
    </citation>
    <scope>NUCLEOTIDE SEQUENCE [LARGE SCALE GENOMIC DNA]</scope>
    <source>
        <strain evidence="1 2">R33</strain>
    </source>
</reference>
<protein>
    <recommendedName>
        <fullName evidence="3">PQQ-dependent protein</fullName>
    </recommendedName>
</protein>
<dbReference type="NCBIfam" id="TIGR02276">
    <property type="entry name" value="beta_rpt_yvtn"/>
    <property type="match status" value="4"/>
</dbReference>
<dbReference type="InterPro" id="IPR011964">
    <property type="entry name" value="YVTN_b-propeller_repeat"/>
</dbReference>
<dbReference type="PANTHER" id="PTHR47197:SF3">
    <property type="entry name" value="DIHYDRO-HEME D1 DEHYDROGENASE"/>
    <property type="match status" value="1"/>
</dbReference>
<name>A0A229NT81_9BACL</name>
<dbReference type="EMBL" id="NMUQ01000004">
    <property type="protein sequence ID" value="OXM13068.1"/>
    <property type="molecule type" value="Genomic_DNA"/>
</dbReference>
<dbReference type="PANTHER" id="PTHR47197">
    <property type="entry name" value="PROTEIN NIRF"/>
    <property type="match status" value="1"/>
</dbReference>
<dbReference type="InterPro" id="IPR015943">
    <property type="entry name" value="WD40/YVTN_repeat-like_dom_sf"/>
</dbReference>
<comment type="caution">
    <text evidence="1">The sequence shown here is derived from an EMBL/GenBank/DDBJ whole genome shotgun (WGS) entry which is preliminary data.</text>
</comment>
<dbReference type="SUPFAM" id="SSF50974">
    <property type="entry name" value="Nitrous oxide reductase, N-terminal domain"/>
    <property type="match status" value="1"/>
</dbReference>
<dbReference type="InterPro" id="IPR051200">
    <property type="entry name" value="Host-pathogen_enzymatic-act"/>
</dbReference>
<evidence type="ECO:0000313" key="1">
    <source>
        <dbReference type="EMBL" id="OXM13068.1"/>
    </source>
</evidence>
<evidence type="ECO:0008006" key="3">
    <source>
        <dbReference type="Google" id="ProtNLM"/>
    </source>
</evidence>
<proteinExistence type="predicted"/>
<dbReference type="RefSeq" id="WP_089526724.1">
    <property type="nucleotide sequence ID" value="NZ_NMUQ01000004.1"/>
</dbReference>
<sequence length="293" mass="31204">MDRKRSLAYVSNQNGSSVSVIDTVTNKVVKTIPVNKNPNAINFSPDKSRLYTSNVGSRSVSVISRKTNTVIQTIQNVLPEPFGIAAVSNKVYVPGQYSGEVAVINARSFHVIERFQVANGPVTITAAPSGQQLYVTTLAQDIFIINIPQNKVVQTLPSGPIWGLVFTPSGKSFIVTNFDTNQITIYSASTNKPIAQIPVGLAPLGLAISSSGLRAYVANSRSRSVSVIDLVSKRVIKTIPVGTIPYGVTVTPNKQTVYVTNYDSNTVSVIDAQSLSVIKTIPVGAGPRGIVSS</sequence>
<dbReference type="Pfam" id="PF02239">
    <property type="entry name" value="Cytochrom_D1"/>
    <property type="match status" value="1"/>
</dbReference>
<dbReference type="OrthoDB" id="663332at2"/>
<keyword evidence="2" id="KW-1185">Reference proteome</keyword>
<dbReference type="Gene3D" id="2.130.10.10">
    <property type="entry name" value="YVTN repeat-like/Quinoprotein amine dehydrogenase"/>
    <property type="match status" value="3"/>
</dbReference>
<dbReference type="AlphaFoldDB" id="A0A229NT81"/>
<evidence type="ECO:0000313" key="2">
    <source>
        <dbReference type="Proteomes" id="UP000215145"/>
    </source>
</evidence>
<accession>A0A229NT81</accession>
<gene>
    <name evidence="1" type="ORF">CGZ75_23085</name>
</gene>